<dbReference type="EMBL" id="LQQA01000010">
    <property type="protein sequence ID" value="ORX16486.1"/>
    <property type="molecule type" value="Genomic_DNA"/>
</dbReference>
<dbReference type="InterPro" id="IPR009061">
    <property type="entry name" value="DNA-bd_dom_put_sf"/>
</dbReference>
<gene>
    <name evidence="2" type="ORF">AWC31_20800</name>
</gene>
<evidence type="ECO:0000259" key="1">
    <source>
        <dbReference type="Pfam" id="PF12728"/>
    </source>
</evidence>
<sequence>MQKQYELMTLAEMCELLGISESTAYYWRQIGKGPKGARIGKTLRYRRADVLVWLDEQFAA</sequence>
<feature type="domain" description="Helix-turn-helix" evidence="1">
    <location>
        <begin position="7"/>
        <end position="57"/>
    </location>
</feature>
<dbReference type="SUPFAM" id="SSF46955">
    <property type="entry name" value="Putative DNA-binding domain"/>
    <property type="match status" value="1"/>
</dbReference>
<dbReference type="Proteomes" id="UP000193964">
    <property type="component" value="Unassembled WGS sequence"/>
</dbReference>
<evidence type="ECO:0000313" key="3">
    <source>
        <dbReference type="Proteomes" id="UP000193964"/>
    </source>
</evidence>
<proteinExistence type="predicted"/>
<organism evidence="2 3">
    <name type="scientific">Mycolicibacterium wolinskyi</name>
    <dbReference type="NCBI Taxonomy" id="59750"/>
    <lineage>
        <taxon>Bacteria</taxon>
        <taxon>Bacillati</taxon>
        <taxon>Actinomycetota</taxon>
        <taxon>Actinomycetes</taxon>
        <taxon>Mycobacteriales</taxon>
        <taxon>Mycobacteriaceae</taxon>
        <taxon>Mycolicibacterium</taxon>
    </lineage>
</organism>
<dbReference type="Pfam" id="PF12728">
    <property type="entry name" value="HTH_17"/>
    <property type="match status" value="1"/>
</dbReference>
<dbReference type="AlphaFoldDB" id="A0A1X2FDH3"/>
<accession>A0A1X2FDH3</accession>
<reference evidence="2 3" key="1">
    <citation type="submission" date="2016-01" db="EMBL/GenBank/DDBJ databases">
        <title>The new phylogeny of the genus Mycobacterium.</title>
        <authorList>
            <person name="Tarcisio F."/>
            <person name="Conor M."/>
            <person name="Antonella G."/>
            <person name="Elisabetta G."/>
            <person name="Giulia F.S."/>
            <person name="Sara T."/>
            <person name="Anna F."/>
            <person name="Clotilde B."/>
            <person name="Roberto B."/>
            <person name="Veronica D.S."/>
            <person name="Fabio R."/>
            <person name="Monica P."/>
            <person name="Olivier J."/>
            <person name="Enrico T."/>
            <person name="Nicola S."/>
        </authorList>
    </citation>
    <scope>NUCLEOTIDE SEQUENCE [LARGE SCALE GENOMIC DNA]</scope>
    <source>
        <strain evidence="2 3">ATCC 700010</strain>
    </source>
</reference>
<name>A0A1X2FDH3_9MYCO</name>
<dbReference type="InterPro" id="IPR041657">
    <property type="entry name" value="HTH_17"/>
</dbReference>
<evidence type="ECO:0000313" key="2">
    <source>
        <dbReference type="EMBL" id="ORX16486.1"/>
    </source>
</evidence>
<comment type="caution">
    <text evidence="2">The sequence shown here is derived from an EMBL/GenBank/DDBJ whole genome shotgun (WGS) entry which is preliminary data.</text>
</comment>
<protein>
    <submittedName>
        <fullName evidence="2">Excisionase</fullName>
    </submittedName>
</protein>
<dbReference type="OrthoDB" id="4330189at2"/>